<feature type="compositionally biased region" description="Basic and acidic residues" evidence="1">
    <location>
        <begin position="288"/>
        <end position="303"/>
    </location>
</feature>
<keyword evidence="2" id="KW-0812">Transmembrane</keyword>
<keyword evidence="2" id="KW-1133">Transmembrane helix</keyword>
<accession>A0ABQ5KZF8</accession>
<feature type="compositionally biased region" description="Basic residues" evidence="1">
    <location>
        <begin position="178"/>
        <end position="192"/>
    </location>
</feature>
<evidence type="ECO:0000256" key="2">
    <source>
        <dbReference type="SAM" id="Phobius"/>
    </source>
</evidence>
<gene>
    <name evidence="3" type="ORF">ADUPG1_009413</name>
</gene>
<evidence type="ECO:0000256" key="1">
    <source>
        <dbReference type="SAM" id="MobiDB-lite"/>
    </source>
</evidence>
<feature type="compositionally biased region" description="Basic and acidic residues" evidence="1">
    <location>
        <begin position="167"/>
        <end position="177"/>
    </location>
</feature>
<reference evidence="3" key="1">
    <citation type="submission" date="2022-03" db="EMBL/GenBank/DDBJ databases">
        <title>Draft genome sequence of Aduncisulcus paluster, a free-living microaerophilic Fornicata.</title>
        <authorList>
            <person name="Yuyama I."/>
            <person name="Kume K."/>
            <person name="Tamura T."/>
            <person name="Inagaki Y."/>
            <person name="Hashimoto T."/>
        </authorList>
    </citation>
    <scope>NUCLEOTIDE SEQUENCE</scope>
    <source>
        <strain evidence="3">NY0171</strain>
    </source>
</reference>
<feature type="region of interest" description="Disordered" evidence="1">
    <location>
        <begin position="116"/>
        <end position="365"/>
    </location>
</feature>
<feature type="compositionally biased region" description="Low complexity" evidence="1">
    <location>
        <begin position="222"/>
        <end position="231"/>
    </location>
</feature>
<evidence type="ECO:0000313" key="4">
    <source>
        <dbReference type="Proteomes" id="UP001057375"/>
    </source>
</evidence>
<dbReference type="Proteomes" id="UP001057375">
    <property type="component" value="Unassembled WGS sequence"/>
</dbReference>
<feature type="compositionally biased region" description="Acidic residues" evidence="1">
    <location>
        <begin position="315"/>
        <end position="325"/>
    </location>
</feature>
<organism evidence="3 4">
    <name type="scientific">Aduncisulcus paluster</name>
    <dbReference type="NCBI Taxonomy" id="2918883"/>
    <lineage>
        <taxon>Eukaryota</taxon>
        <taxon>Metamonada</taxon>
        <taxon>Carpediemonas-like organisms</taxon>
        <taxon>Aduncisulcus</taxon>
    </lineage>
</organism>
<feature type="compositionally biased region" description="Basic and acidic residues" evidence="1">
    <location>
        <begin position="240"/>
        <end position="255"/>
    </location>
</feature>
<feature type="compositionally biased region" description="Low complexity" evidence="1">
    <location>
        <begin position="141"/>
        <end position="159"/>
    </location>
</feature>
<sequence>MLSFVSIIPFLLPSVISYHLFSLFPCQAIFLGNTWVYSVSRDISLDDPSCLVQFTSIGSFRMVSLVYSILYILGFLLLSQYPLFQHKALKPESVSRDYLHIVNDYIDREIDTLPEIEEETSKQSQRKRKKEKGGEEKGELDSLSLKSRSSLSSSSTFSESSDETDVEYIKDSEESKNRNSKNRSKHGSRHLHPREDLEREGPILSTGDGIEGDVEDLPISTLSSVKSLSQSSEEEEEEGEKGISIRDRVESDHPKSSKTSFWKGIFSKKSKSERNVGRYSHFISPENISKESQADQHIKDVYKGEQLSSSLGGGEGEEEGEEGEEEGRSSLTEVDHTDSFPIAVKPPISSHSQSQRKDVIIHRKKRRPFPVIAKKEKDETNEEIELPDLSGRHLLKLQTDRKRKKRRSTINTDTIKRSYRKWKKKQKKFDQSLSVKDKKDLTRWSVRIYSKLSETLRRKEQREIDIDLSNVNLTFGVKNLSLILPIQNHYYSQKSKFFLNNISFGAYKGEIVSVIGAISPGLLLLSIGGFFKPTLGSFFFHPKNPPVSTLESESLVAKEPSEITSMHSSDSDIISPSSVDSQVKVGHGISAKERKEKDQEGKRRGTFWKSFLTGIKVAFKTIFINFYLNSREGSSGEFERHSDNSDDDSSGLEQEVSGSIIATQDNIDHTTISFSPLKSLIPQISLRDNLLHVLSFRFSSFDMCESVLLSVCQQFKLSKYALDSKVSELSEDDLATVCVILGFISRKDKEKVMLLIDCFDYCSQARQRFLWSILESERKLGKTIFVSHQSTRIPCFPDVEVSYHKPTEENGYQMGQLFSFLPFDTKKDSSFENFRVFVLSGGRCLFFKSPKAINFALREEINIRCFCPSSFHARIFQRRLVSTFISVGSIKSIIVTGRVMNITFRLGVEVTAGLLVQFFIDEKNNGNLQHFEMADASFNSSLKQIMLFDKSAAL</sequence>
<protein>
    <submittedName>
        <fullName evidence="3">Uncharacterized protein</fullName>
    </submittedName>
</protein>
<feature type="transmembrane region" description="Helical" evidence="2">
    <location>
        <begin position="65"/>
        <end position="84"/>
    </location>
</feature>
<comment type="caution">
    <text evidence="3">The sequence shown here is derived from an EMBL/GenBank/DDBJ whole genome shotgun (WGS) entry which is preliminary data.</text>
</comment>
<keyword evidence="2" id="KW-0472">Membrane</keyword>
<dbReference type="EMBL" id="BQXS01011226">
    <property type="protein sequence ID" value="GKT36445.1"/>
    <property type="molecule type" value="Genomic_DNA"/>
</dbReference>
<evidence type="ECO:0000313" key="3">
    <source>
        <dbReference type="EMBL" id="GKT36445.1"/>
    </source>
</evidence>
<keyword evidence="4" id="KW-1185">Reference proteome</keyword>
<proteinExistence type="predicted"/>
<name>A0ABQ5KZF8_9EUKA</name>
<feature type="region of interest" description="Disordered" evidence="1">
    <location>
        <begin position="633"/>
        <end position="655"/>
    </location>
</feature>